<comment type="caution">
    <text evidence="6">The sequence shown here is derived from an EMBL/GenBank/DDBJ whole genome shotgun (WGS) entry which is preliminary data.</text>
</comment>
<dbReference type="InterPro" id="IPR036388">
    <property type="entry name" value="WH-like_DNA-bd_sf"/>
</dbReference>
<evidence type="ECO:0000313" key="6">
    <source>
        <dbReference type="EMBL" id="MTD28132.1"/>
    </source>
</evidence>
<evidence type="ECO:0000256" key="3">
    <source>
        <dbReference type="ARBA" id="ARBA00023125"/>
    </source>
</evidence>
<evidence type="ECO:0000313" key="7">
    <source>
        <dbReference type="Proteomes" id="UP000480164"/>
    </source>
</evidence>
<organism evidence="6 7">
    <name type="scientific">Erwinia sorbitola</name>
    <dbReference type="NCBI Taxonomy" id="2681984"/>
    <lineage>
        <taxon>Bacteria</taxon>
        <taxon>Pseudomonadati</taxon>
        <taxon>Pseudomonadota</taxon>
        <taxon>Gammaproteobacteria</taxon>
        <taxon>Enterobacterales</taxon>
        <taxon>Erwiniaceae</taxon>
        <taxon>Erwinia</taxon>
    </lineage>
</organism>
<dbReference type="Pfam" id="PF00126">
    <property type="entry name" value="HTH_1"/>
    <property type="match status" value="1"/>
</dbReference>
<evidence type="ECO:0000256" key="1">
    <source>
        <dbReference type="ARBA" id="ARBA00009437"/>
    </source>
</evidence>
<dbReference type="PANTHER" id="PTHR30346">
    <property type="entry name" value="TRANSCRIPTIONAL DUAL REGULATOR HCAR-RELATED"/>
    <property type="match status" value="1"/>
</dbReference>
<comment type="similarity">
    <text evidence="1">Belongs to the LysR transcriptional regulatory family.</text>
</comment>
<dbReference type="Gene3D" id="3.40.190.290">
    <property type="match status" value="1"/>
</dbReference>
<dbReference type="InterPro" id="IPR000847">
    <property type="entry name" value="LysR_HTH_N"/>
</dbReference>
<dbReference type="InterPro" id="IPR005119">
    <property type="entry name" value="LysR_subst-bd"/>
</dbReference>
<dbReference type="CDD" id="cd05466">
    <property type="entry name" value="PBP2_LTTR_substrate"/>
    <property type="match status" value="1"/>
</dbReference>
<dbReference type="Gene3D" id="1.10.10.10">
    <property type="entry name" value="Winged helix-like DNA-binding domain superfamily/Winged helix DNA-binding domain"/>
    <property type="match status" value="1"/>
</dbReference>
<sequence length="343" mass="37459">MNNLPAGMHSPCGRHAPPCFLAVNGVKRSFTPLPDPPDMLKLKPLHYFKTVVEHGSISAASKVLYTAQPPISKALLQLESHWDVRLFERTPRGMTPTDAGRHLYQRASDLLQLADNIDSEMRTFSEGQRGVVRIGCVDMGIVLLTNAIVALRSERPDLQFSLHQGDPLYLEELLERRQIDAALVHLPLTLNTCDVTSRVLQQLHVRVLCLADGPLAGSSSLSLAELAAHPLVLLRRQRGFGMYERVLSCFNEAGLTPEVVAQASDLPVMKQLVRQGVALALVPSLADALPEAGMLALDVPQLDVAADRLALIYHQQHAESAVLKPLLAFFSEEPSIPSVPGLP</sequence>
<dbReference type="InterPro" id="IPR036390">
    <property type="entry name" value="WH_DNA-bd_sf"/>
</dbReference>
<accession>A0ABW9RDK2</accession>
<evidence type="ECO:0000259" key="5">
    <source>
        <dbReference type="PROSITE" id="PS50931"/>
    </source>
</evidence>
<feature type="domain" description="HTH lysR-type" evidence="5">
    <location>
        <begin position="40"/>
        <end position="97"/>
    </location>
</feature>
<dbReference type="SUPFAM" id="SSF46785">
    <property type="entry name" value="Winged helix' DNA-binding domain"/>
    <property type="match status" value="1"/>
</dbReference>
<name>A0ABW9RDK2_9GAMM</name>
<dbReference type="SUPFAM" id="SSF53850">
    <property type="entry name" value="Periplasmic binding protein-like II"/>
    <property type="match status" value="1"/>
</dbReference>
<evidence type="ECO:0000256" key="4">
    <source>
        <dbReference type="ARBA" id="ARBA00023163"/>
    </source>
</evidence>
<dbReference type="Proteomes" id="UP000480164">
    <property type="component" value="Unassembled WGS sequence"/>
</dbReference>
<dbReference type="PROSITE" id="PS50931">
    <property type="entry name" value="HTH_LYSR"/>
    <property type="match status" value="1"/>
</dbReference>
<dbReference type="EMBL" id="WLZX01000005">
    <property type="protein sequence ID" value="MTD28132.1"/>
    <property type="molecule type" value="Genomic_DNA"/>
</dbReference>
<keyword evidence="2" id="KW-0805">Transcription regulation</keyword>
<reference evidence="6 7" key="1">
    <citation type="submission" date="2019-11" db="EMBL/GenBank/DDBJ databases">
        <title>Erwinia sp. nov., isolated from feces of birds in Tibet plateau of China.</title>
        <authorList>
            <person name="Ge Y."/>
        </authorList>
    </citation>
    <scope>NUCLEOTIDE SEQUENCE [LARGE SCALE GENOMIC DNA]</scope>
    <source>
        <strain evidence="6 7">J316</strain>
    </source>
</reference>
<protein>
    <submittedName>
        <fullName evidence="6">LysR family transcriptional regulator</fullName>
    </submittedName>
</protein>
<keyword evidence="4" id="KW-0804">Transcription</keyword>
<keyword evidence="7" id="KW-1185">Reference proteome</keyword>
<dbReference type="Pfam" id="PF03466">
    <property type="entry name" value="LysR_substrate"/>
    <property type="match status" value="1"/>
</dbReference>
<proteinExistence type="inferred from homology"/>
<evidence type="ECO:0000256" key="2">
    <source>
        <dbReference type="ARBA" id="ARBA00023015"/>
    </source>
</evidence>
<gene>
    <name evidence="6" type="ORF">GK011_14405</name>
</gene>
<dbReference type="PANTHER" id="PTHR30346:SF28">
    <property type="entry name" value="HTH-TYPE TRANSCRIPTIONAL REGULATOR CYNR"/>
    <property type="match status" value="1"/>
</dbReference>
<keyword evidence="3" id="KW-0238">DNA-binding</keyword>